<keyword evidence="3" id="KW-1185">Reference proteome</keyword>
<sequence length="157" mass="17316">MERDGLELRGLRPADLRRLSKLHGLLRSGAKLNVWRLLLFCVAGRKLILVAENATAGIIAFEMFYFRKDESASGIIHEAFIGVHPDFRNRGISKSLRTHSSKSYFSSGIRGISTNISRENVASLASALCAGFTIQDHTSTHEKLSLFLGNPSLDDDA</sequence>
<reference evidence="3" key="1">
    <citation type="submission" date="2018-06" db="EMBL/GenBank/DDBJ databases">
        <title>Aestuariibacter litoralis strain KCTC 52945T.</title>
        <authorList>
            <person name="Li X."/>
            <person name="Salam N."/>
            <person name="Li J.-L."/>
            <person name="Chen Y.-M."/>
            <person name="Yang Z.-W."/>
            <person name="Zhang L.-Y."/>
            <person name="Han M.-X."/>
            <person name="Xiao M."/>
            <person name="Li W.-J."/>
        </authorList>
    </citation>
    <scope>NUCLEOTIDE SEQUENCE [LARGE SCALE GENOMIC DNA]</scope>
    <source>
        <strain evidence="3">KCTC 52945</strain>
    </source>
</reference>
<dbReference type="RefSeq" id="WP_111199682.1">
    <property type="nucleotide sequence ID" value="NZ_QKVK01000008.1"/>
</dbReference>
<organism evidence="2 3">
    <name type="scientific">Aestuariivirga litoralis</name>
    <dbReference type="NCBI Taxonomy" id="2650924"/>
    <lineage>
        <taxon>Bacteria</taxon>
        <taxon>Pseudomonadati</taxon>
        <taxon>Pseudomonadota</taxon>
        <taxon>Alphaproteobacteria</taxon>
        <taxon>Hyphomicrobiales</taxon>
        <taxon>Aestuariivirgaceae</taxon>
        <taxon>Aestuariivirga</taxon>
    </lineage>
</organism>
<comment type="caution">
    <text evidence="2">The sequence shown here is derived from an EMBL/GenBank/DDBJ whole genome shotgun (WGS) entry which is preliminary data.</text>
</comment>
<evidence type="ECO:0000313" key="2">
    <source>
        <dbReference type="EMBL" id="PZF75877.1"/>
    </source>
</evidence>
<dbReference type="Gene3D" id="3.40.630.30">
    <property type="match status" value="1"/>
</dbReference>
<dbReference type="Pfam" id="PF00583">
    <property type="entry name" value="Acetyltransf_1"/>
    <property type="match status" value="1"/>
</dbReference>
<feature type="domain" description="N-acetyltransferase" evidence="1">
    <location>
        <begin position="6"/>
        <end position="149"/>
    </location>
</feature>
<protein>
    <recommendedName>
        <fullName evidence="1">N-acetyltransferase domain-containing protein</fullName>
    </recommendedName>
</protein>
<dbReference type="InterPro" id="IPR016181">
    <property type="entry name" value="Acyl_CoA_acyltransferase"/>
</dbReference>
<evidence type="ECO:0000313" key="3">
    <source>
        <dbReference type="Proteomes" id="UP000248795"/>
    </source>
</evidence>
<accession>A0A2W2BJ07</accession>
<proteinExistence type="predicted"/>
<dbReference type="PROSITE" id="PS51186">
    <property type="entry name" value="GNAT"/>
    <property type="match status" value="1"/>
</dbReference>
<dbReference type="Proteomes" id="UP000248795">
    <property type="component" value="Unassembled WGS sequence"/>
</dbReference>
<dbReference type="SUPFAM" id="SSF55729">
    <property type="entry name" value="Acyl-CoA N-acyltransferases (Nat)"/>
    <property type="match status" value="1"/>
</dbReference>
<gene>
    <name evidence="2" type="ORF">DK847_16790</name>
</gene>
<name>A0A2W2BJ07_9HYPH</name>
<dbReference type="AlphaFoldDB" id="A0A2W2BJ07"/>
<dbReference type="InterPro" id="IPR000182">
    <property type="entry name" value="GNAT_dom"/>
</dbReference>
<dbReference type="EMBL" id="QKVK01000008">
    <property type="protein sequence ID" value="PZF75877.1"/>
    <property type="molecule type" value="Genomic_DNA"/>
</dbReference>
<dbReference type="GO" id="GO:0016747">
    <property type="term" value="F:acyltransferase activity, transferring groups other than amino-acyl groups"/>
    <property type="evidence" value="ECO:0007669"/>
    <property type="project" value="InterPro"/>
</dbReference>
<evidence type="ECO:0000259" key="1">
    <source>
        <dbReference type="PROSITE" id="PS51186"/>
    </source>
</evidence>